<dbReference type="InterPro" id="IPR036452">
    <property type="entry name" value="Ribo_hydro-like"/>
</dbReference>
<dbReference type="PANTHER" id="PTHR12304">
    <property type="entry name" value="INOSINE-URIDINE PREFERRING NUCLEOSIDE HYDROLASE"/>
    <property type="match status" value="1"/>
</dbReference>
<dbReference type="Proteomes" id="UP000240527">
    <property type="component" value="Chromosome"/>
</dbReference>
<dbReference type="PANTHER" id="PTHR12304:SF4">
    <property type="entry name" value="URIDINE NUCLEOSIDASE"/>
    <property type="match status" value="1"/>
</dbReference>
<evidence type="ECO:0000313" key="4">
    <source>
        <dbReference type="EMBL" id="AVQ02545.1"/>
    </source>
</evidence>
<dbReference type="InterPro" id="IPR001910">
    <property type="entry name" value="Inosine/uridine_hydrolase_dom"/>
</dbReference>
<proteinExistence type="predicted"/>
<gene>
    <name evidence="4" type="ORF">B7G68_12230</name>
</gene>
<dbReference type="SUPFAM" id="SSF53590">
    <property type="entry name" value="Nucleoside hydrolase"/>
    <property type="match status" value="1"/>
</dbReference>
<evidence type="ECO:0000313" key="5">
    <source>
        <dbReference type="Proteomes" id="UP000240527"/>
    </source>
</evidence>
<dbReference type="GO" id="GO:0016787">
    <property type="term" value="F:hydrolase activity"/>
    <property type="evidence" value="ECO:0007669"/>
    <property type="project" value="UniProtKB-KW"/>
</dbReference>
<keyword evidence="1 4" id="KW-0378">Hydrolase</keyword>
<evidence type="ECO:0000256" key="2">
    <source>
        <dbReference type="ARBA" id="ARBA00023295"/>
    </source>
</evidence>
<dbReference type="InterPro" id="IPR023186">
    <property type="entry name" value="IUNH"/>
</dbReference>
<organism evidence="4 5">
    <name type="scientific">Caulobacter segnis</name>
    <dbReference type="NCBI Taxonomy" id="88688"/>
    <lineage>
        <taxon>Bacteria</taxon>
        <taxon>Pseudomonadati</taxon>
        <taxon>Pseudomonadota</taxon>
        <taxon>Alphaproteobacteria</taxon>
        <taxon>Caulobacterales</taxon>
        <taxon>Caulobacteraceae</taxon>
        <taxon>Caulobacter</taxon>
    </lineage>
</organism>
<reference evidence="4 5" key="1">
    <citation type="journal article" date="2015" name="Biotechnol. Bioeng.">
        <title>Genome sequence and phenotypic characterization of Caulobacter segnis.</title>
        <authorList>
            <person name="Patel S."/>
            <person name="Fletcher B."/>
            <person name="Scott D.C."/>
            <person name="Ely B."/>
        </authorList>
    </citation>
    <scope>NUCLEOTIDE SEQUENCE [LARGE SCALE GENOMIC DNA]</scope>
    <source>
        <strain evidence="4 5">TK0059</strain>
    </source>
</reference>
<sequence>MSAPPRLVILDTDPGVDDALALLYLSARSDLKLLAITTVFGNADVETTTRNALWLRDTIGLSAPVHRGAEAPLNGPRGASPVHVHGENGLGDIDLSGPSLPAPDAGAAHARIIELVHANPGAVTLVAIGPLTNLALALRDAPDIASLVAGVTIMGGAFAQGNVTPYAEANIHNDAEAAAAVLEAPWPVTLVPLDATRSCVLSTSAARTAGGFVETITRGYAAAYAAHEGLDGCPLHDVAALVSLTVPELFTARTTAVGVGQGGERHGQTLAIADGPPVRIHVEADGAGLVEHFLRSITPRKHSTSAVSN</sequence>
<keyword evidence="5" id="KW-1185">Reference proteome</keyword>
<keyword evidence="2" id="KW-0326">Glycosidase</keyword>
<feature type="domain" description="Inosine/uridine-preferring nucleoside hydrolase" evidence="3">
    <location>
        <begin position="8"/>
        <end position="286"/>
    </location>
</feature>
<dbReference type="Pfam" id="PF01156">
    <property type="entry name" value="IU_nuc_hydro"/>
    <property type="match status" value="1"/>
</dbReference>
<name>A0ABM6TH82_9CAUL</name>
<evidence type="ECO:0000259" key="3">
    <source>
        <dbReference type="Pfam" id="PF01156"/>
    </source>
</evidence>
<accession>A0ABM6TH82</accession>
<dbReference type="EMBL" id="CP027850">
    <property type="protein sequence ID" value="AVQ02545.1"/>
    <property type="molecule type" value="Genomic_DNA"/>
</dbReference>
<evidence type="ECO:0000256" key="1">
    <source>
        <dbReference type="ARBA" id="ARBA00022801"/>
    </source>
</evidence>
<dbReference type="Gene3D" id="3.90.245.10">
    <property type="entry name" value="Ribonucleoside hydrolase-like"/>
    <property type="match status" value="1"/>
</dbReference>
<protein>
    <submittedName>
        <fullName evidence="4">Nucleoside hydrolase</fullName>
    </submittedName>
</protein>
<dbReference type="RefSeq" id="WP_013079495.1">
    <property type="nucleotide sequence ID" value="NZ_CP027850.1"/>
</dbReference>